<gene>
    <name evidence="4" type="ORF">GCM10009668_36950</name>
</gene>
<dbReference type="EMBL" id="BAAALG010000013">
    <property type="protein sequence ID" value="GAA1112061.1"/>
    <property type="molecule type" value="Genomic_DNA"/>
</dbReference>
<evidence type="ECO:0000259" key="2">
    <source>
        <dbReference type="Pfam" id="PF01757"/>
    </source>
</evidence>
<keyword evidence="1" id="KW-1133">Transmembrane helix</keyword>
<accession>A0ABN1U100</accession>
<dbReference type="InterPro" id="IPR002656">
    <property type="entry name" value="Acyl_transf_3_dom"/>
</dbReference>
<dbReference type="Pfam" id="PF19040">
    <property type="entry name" value="SGNH"/>
    <property type="match status" value="1"/>
</dbReference>
<feature type="transmembrane region" description="Helical" evidence="1">
    <location>
        <begin position="153"/>
        <end position="172"/>
    </location>
</feature>
<name>A0ABN1U100_9ACTN</name>
<evidence type="ECO:0000259" key="3">
    <source>
        <dbReference type="Pfam" id="PF19040"/>
    </source>
</evidence>
<feature type="transmembrane region" description="Helical" evidence="1">
    <location>
        <begin position="346"/>
        <end position="366"/>
    </location>
</feature>
<dbReference type="InterPro" id="IPR050879">
    <property type="entry name" value="Acyltransferase_3"/>
</dbReference>
<feature type="transmembrane region" description="Helical" evidence="1">
    <location>
        <begin position="322"/>
        <end position="340"/>
    </location>
</feature>
<sequence>MTGTSARTTLRSDVQGLRAVAVLTVIASHAQFAPMAGGFVGVDVFFVISGFLITQLLIREVDRNGRVSIADFYARRARRILPAATLVLIVTAVASALWLGPIYGPGALEDTIWAGFFAINVHLGLAETDYFATDLPPSPVQHYWSLAVEEQFYLVWPLVILAVVLLVGRWGGRGKRARRSGQSPELGVLLITLLVICGVSLWWSISQTTANPTFSYFSPFTRAWELGLGALGAIWLARRQRATTSAPWPRIAVELLAAVGLAAIIWACLSYDEATPFPSWRAAAPGLGSLAVLVAGGLGAARSLTDRLLSLRPLTVTGDWSYSLYLWHWPLLVIPAQYLARDLTWPERWAAVAATFVLAWLTFRFVENPFRRASWLAPSWRGVAVYPVTVVVLLGVWWSSTSYLIQQPGGDGEVIALEADWKQRYGTEDQAEALLMASVGAARDGGELPASLRPELPDLLDSYADVGSCDYFEDSVRELCPRGDVDSERSIVVVGDSHARHWINAFDAIGEAYGYRTYYLVRVQCTASLVTPDRADSDEPDTGCVDFRDWAAEQIAEIQPELLVMSTSAPNGGIRDAGGTHLTAAAATRPLIMQGYVDALDRLKGDAERTVLLLDIPRVTTDPATCLGSPRATLGGCLLEAREGKVRADQKEAARAAGVEAVETEQWFCLDARCPTVVGDMLSYRDSSHMTNEYATHLAESLAGHLGLRQQTSPADAAE</sequence>
<keyword evidence="1" id="KW-0472">Membrane</keyword>
<dbReference type="Pfam" id="PF01757">
    <property type="entry name" value="Acyl_transf_3"/>
    <property type="match status" value="1"/>
</dbReference>
<dbReference type="PANTHER" id="PTHR23028:SF53">
    <property type="entry name" value="ACYL_TRANSF_3 DOMAIN-CONTAINING PROTEIN"/>
    <property type="match status" value="1"/>
</dbReference>
<feature type="transmembrane region" description="Helical" evidence="1">
    <location>
        <begin position="39"/>
        <end position="58"/>
    </location>
</feature>
<reference evidence="4 5" key="1">
    <citation type="journal article" date="2019" name="Int. J. Syst. Evol. Microbiol.">
        <title>The Global Catalogue of Microorganisms (GCM) 10K type strain sequencing project: providing services to taxonomists for standard genome sequencing and annotation.</title>
        <authorList>
            <consortium name="The Broad Institute Genomics Platform"/>
            <consortium name="The Broad Institute Genome Sequencing Center for Infectious Disease"/>
            <person name="Wu L."/>
            <person name="Ma J."/>
        </authorList>
    </citation>
    <scope>NUCLEOTIDE SEQUENCE [LARGE SCALE GENOMIC DNA]</scope>
    <source>
        <strain evidence="4 5">JCM 13008</strain>
    </source>
</reference>
<dbReference type="InterPro" id="IPR043968">
    <property type="entry name" value="SGNH"/>
</dbReference>
<evidence type="ECO:0000256" key="1">
    <source>
        <dbReference type="SAM" id="Phobius"/>
    </source>
</evidence>
<feature type="transmembrane region" description="Helical" evidence="1">
    <location>
        <begin position="79"/>
        <end position="99"/>
    </location>
</feature>
<feature type="transmembrane region" description="Helical" evidence="1">
    <location>
        <begin position="279"/>
        <end position="301"/>
    </location>
</feature>
<dbReference type="RefSeq" id="WP_343996356.1">
    <property type="nucleotide sequence ID" value="NZ_BAAALG010000013.1"/>
</dbReference>
<proteinExistence type="predicted"/>
<dbReference type="GO" id="GO:0016787">
    <property type="term" value="F:hydrolase activity"/>
    <property type="evidence" value="ECO:0007669"/>
    <property type="project" value="UniProtKB-KW"/>
</dbReference>
<evidence type="ECO:0000313" key="4">
    <source>
        <dbReference type="EMBL" id="GAA1112061.1"/>
    </source>
</evidence>
<protein>
    <submittedName>
        <fullName evidence="4">SGNH hydrolase domain-containing protein</fullName>
    </submittedName>
</protein>
<feature type="transmembrane region" description="Helical" evidence="1">
    <location>
        <begin position="378"/>
        <end position="398"/>
    </location>
</feature>
<feature type="domain" description="Acyltransferase 3" evidence="2">
    <location>
        <begin position="14"/>
        <end position="363"/>
    </location>
</feature>
<feature type="transmembrane region" description="Helical" evidence="1">
    <location>
        <begin position="248"/>
        <end position="267"/>
    </location>
</feature>
<keyword evidence="5" id="KW-1185">Reference proteome</keyword>
<evidence type="ECO:0000313" key="5">
    <source>
        <dbReference type="Proteomes" id="UP001501581"/>
    </source>
</evidence>
<feature type="domain" description="SGNH" evidence="3">
    <location>
        <begin position="469"/>
        <end position="701"/>
    </location>
</feature>
<feature type="transmembrane region" description="Helical" evidence="1">
    <location>
        <begin position="184"/>
        <end position="205"/>
    </location>
</feature>
<keyword evidence="1" id="KW-0812">Transmembrane</keyword>
<dbReference type="Proteomes" id="UP001501581">
    <property type="component" value="Unassembled WGS sequence"/>
</dbReference>
<feature type="transmembrane region" description="Helical" evidence="1">
    <location>
        <begin position="217"/>
        <end position="236"/>
    </location>
</feature>
<dbReference type="PANTHER" id="PTHR23028">
    <property type="entry name" value="ACETYLTRANSFERASE"/>
    <property type="match status" value="1"/>
</dbReference>
<comment type="caution">
    <text evidence="4">The sequence shown here is derived from an EMBL/GenBank/DDBJ whole genome shotgun (WGS) entry which is preliminary data.</text>
</comment>
<organism evidence="4 5">
    <name type="scientific">Nocardioides dubius</name>
    <dbReference type="NCBI Taxonomy" id="317019"/>
    <lineage>
        <taxon>Bacteria</taxon>
        <taxon>Bacillati</taxon>
        <taxon>Actinomycetota</taxon>
        <taxon>Actinomycetes</taxon>
        <taxon>Propionibacteriales</taxon>
        <taxon>Nocardioidaceae</taxon>
        <taxon>Nocardioides</taxon>
    </lineage>
</organism>
<keyword evidence="4" id="KW-0378">Hydrolase</keyword>